<evidence type="ECO:0000256" key="1">
    <source>
        <dbReference type="SAM" id="Phobius"/>
    </source>
</evidence>
<sequence>MKLAERKKISAQEFGLRSMGALEGIALTGKILAVLIATAVILSIALSALAVNDTEKVGFAIQKVLLAAPLLLVYLSIARVFAEEFFFRAFLVPRIGALGSSLVFGISHFAYGSAAEVLGASVLGYVLAVFYRDNRALVPNFIAHVLYNFFVLALIFYA</sequence>
<dbReference type="GO" id="GO:0080120">
    <property type="term" value="P:CAAX-box protein maturation"/>
    <property type="evidence" value="ECO:0007669"/>
    <property type="project" value="UniProtKB-ARBA"/>
</dbReference>
<keyword evidence="3" id="KW-0482">Metalloprotease</keyword>
<name>A0A8T3YL17_9ARCH</name>
<evidence type="ECO:0000313" key="3">
    <source>
        <dbReference type="EMBL" id="MBI4210735.1"/>
    </source>
</evidence>
<dbReference type="EMBL" id="JACQPB010000041">
    <property type="protein sequence ID" value="MBI4210735.1"/>
    <property type="molecule type" value="Genomic_DNA"/>
</dbReference>
<evidence type="ECO:0000259" key="2">
    <source>
        <dbReference type="Pfam" id="PF02517"/>
    </source>
</evidence>
<gene>
    <name evidence="3" type="ORF">HY544_04490</name>
</gene>
<feature type="transmembrane region" description="Helical" evidence="1">
    <location>
        <begin position="21"/>
        <end position="51"/>
    </location>
</feature>
<comment type="caution">
    <text evidence="3">The sequence shown here is derived from an EMBL/GenBank/DDBJ whole genome shotgun (WGS) entry which is preliminary data.</text>
</comment>
<keyword evidence="1" id="KW-0812">Transmembrane</keyword>
<feature type="domain" description="CAAX prenyl protease 2/Lysostaphin resistance protein A-like" evidence="2">
    <location>
        <begin position="69"/>
        <end position="150"/>
    </location>
</feature>
<feature type="transmembrane region" description="Helical" evidence="1">
    <location>
        <begin position="57"/>
        <end position="78"/>
    </location>
</feature>
<keyword evidence="1" id="KW-1133">Transmembrane helix</keyword>
<dbReference type="InterPro" id="IPR003675">
    <property type="entry name" value="Rce1/LyrA-like_dom"/>
</dbReference>
<dbReference type="AlphaFoldDB" id="A0A8T3YL17"/>
<feature type="transmembrane region" description="Helical" evidence="1">
    <location>
        <begin position="85"/>
        <end position="104"/>
    </location>
</feature>
<keyword evidence="3" id="KW-0378">Hydrolase</keyword>
<reference evidence="3" key="1">
    <citation type="submission" date="2020-07" db="EMBL/GenBank/DDBJ databases">
        <title>Huge and variable diversity of episymbiotic CPR bacteria and DPANN archaea in groundwater ecosystems.</title>
        <authorList>
            <person name="He C.Y."/>
            <person name="Keren R."/>
            <person name="Whittaker M."/>
            <person name="Farag I.F."/>
            <person name="Doudna J."/>
            <person name="Cate J.H.D."/>
            <person name="Banfield J.F."/>
        </authorList>
    </citation>
    <scope>NUCLEOTIDE SEQUENCE</scope>
    <source>
        <strain evidence="3">NC_groundwater_1296_Ag_S-0.2um_52_80</strain>
    </source>
</reference>
<evidence type="ECO:0000313" key="4">
    <source>
        <dbReference type="Proteomes" id="UP000732298"/>
    </source>
</evidence>
<proteinExistence type="predicted"/>
<organism evidence="3 4">
    <name type="scientific">Candidatus Iainarchaeum sp</name>
    <dbReference type="NCBI Taxonomy" id="3101447"/>
    <lineage>
        <taxon>Archaea</taxon>
        <taxon>Candidatus Iainarchaeota</taxon>
        <taxon>Candidatus Iainarchaeia</taxon>
        <taxon>Candidatus Iainarchaeales</taxon>
        <taxon>Candidatus Iainarchaeaceae</taxon>
        <taxon>Candidatus Iainarchaeum</taxon>
    </lineage>
</organism>
<protein>
    <submittedName>
        <fullName evidence="3">CPBP family intramembrane metalloprotease</fullName>
    </submittedName>
</protein>
<dbReference type="GO" id="GO:0008237">
    <property type="term" value="F:metallopeptidase activity"/>
    <property type="evidence" value="ECO:0007669"/>
    <property type="project" value="UniProtKB-KW"/>
</dbReference>
<keyword evidence="3" id="KW-0645">Protease</keyword>
<feature type="transmembrane region" description="Helical" evidence="1">
    <location>
        <begin position="137"/>
        <end position="157"/>
    </location>
</feature>
<dbReference type="Proteomes" id="UP000732298">
    <property type="component" value="Unassembled WGS sequence"/>
</dbReference>
<accession>A0A8T3YL17</accession>
<feature type="transmembrane region" description="Helical" evidence="1">
    <location>
        <begin position="110"/>
        <end position="130"/>
    </location>
</feature>
<dbReference type="GO" id="GO:0004175">
    <property type="term" value="F:endopeptidase activity"/>
    <property type="evidence" value="ECO:0007669"/>
    <property type="project" value="UniProtKB-ARBA"/>
</dbReference>
<keyword evidence="1" id="KW-0472">Membrane</keyword>
<dbReference type="Pfam" id="PF02517">
    <property type="entry name" value="Rce1-like"/>
    <property type="match status" value="1"/>
</dbReference>